<evidence type="ECO:0000313" key="4">
    <source>
        <dbReference type="Proteomes" id="UP000710849"/>
    </source>
</evidence>
<dbReference type="Proteomes" id="UP000710849">
    <property type="component" value="Unassembled WGS sequence"/>
</dbReference>
<dbReference type="Pfam" id="PF05042">
    <property type="entry name" value="Caleosin"/>
    <property type="match status" value="1"/>
</dbReference>
<dbReference type="GeneID" id="62154203"/>
<comment type="similarity">
    <text evidence="1">Belongs to the caleosin family.</text>
</comment>
<dbReference type="PANTHER" id="PTHR31495:SF0">
    <property type="entry name" value="BINDING PROTEIN CALEOSIN, PUTATIVE (AFU_ORTHOLOGUE AFUA_5G13750)-RELATED"/>
    <property type="match status" value="1"/>
</dbReference>
<keyword evidence="4" id="KW-1185">Reference proteome</keyword>
<name>A0A9P5LT35_9HELO</name>
<dbReference type="EMBL" id="RCSW01000029">
    <property type="protein sequence ID" value="KAF7924664.1"/>
    <property type="molecule type" value="Genomic_DNA"/>
</dbReference>
<evidence type="ECO:0000313" key="3">
    <source>
        <dbReference type="EMBL" id="KAF7924664.1"/>
    </source>
</evidence>
<evidence type="ECO:0008006" key="5">
    <source>
        <dbReference type="Google" id="ProtNLM"/>
    </source>
</evidence>
<protein>
    <recommendedName>
        <fullName evidence="5">EF-hand domain-containing protein</fullName>
    </recommendedName>
</protein>
<dbReference type="InterPro" id="IPR007736">
    <property type="entry name" value="Caleosin-related"/>
</dbReference>
<evidence type="ECO:0000256" key="1">
    <source>
        <dbReference type="ARBA" id="ARBA00006765"/>
    </source>
</evidence>
<evidence type="ECO:0000256" key="2">
    <source>
        <dbReference type="SAM" id="MobiDB-lite"/>
    </source>
</evidence>
<reference evidence="3 4" key="1">
    <citation type="journal article" date="2020" name="Genome Biol. Evol.">
        <title>Comparative genomics of Sclerotiniaceae.</title>
        <authorList>
            <person name="Valero Jimenez C.A."/>
            <person name="Steentjes M."/>
            <person name="Scholten O.E."/>
            <person name="Van Kan J.A.L."/>
        </authorList>
    </citation>
    <scope>NUCLEOTIDE SEQUENCE [LARGE SCALE GENOMIC DNA]</scope>
    <source>
        <strain evidence="3 4">MUCL 94</strain>
    </source>
</reference>
<dbReference type="GO" id="GO:0005509">
    <property type="term" value="F:calcium ion binding"/>
    <property type="evidence" value="ECO:0007669"/>
    <property type="project" value="TreeGrafter"/>
</dbReference>
<comment type="caution">
    <text evidence="3">The sequence shown here is derived from an EMBL/GenBank/DDBJ whole genome shotgun (WGS) entry which is preliminary data.</text>
</comment>
<proteinExistence type="inferred from homology"/>
<feature type="region of interest" description="Disordered" evidence="2">
    <location>
        <begin position="1"/>
        <end position="37"/>
    </location>
</feature>
<dbReference type="PANTHER" id="PTHR31495">
    <property type="entry name" value="PEROXYGENASE 3-RELATED"/>
    <property type="match status" value="1"/>
</dbReference>
<dbReference type="GO" id="GO:0004497">
    <property type="term" value="F:monooxygenase activity"/>
    <property type="evidence" value="ECO:0007669"/>
    <property type="project" value="TreeGrafter"/>
</dbReference>
<accession>A0A9P5LT35</accession>
<dbReference type="AlphaFoldDB" id="A0A9P5LT35"/>
<sequence>MTPTRTDSSSFDDDRKNSGPSPEMPFRKPPTTDERFPIWHRPDVHENPEPDFQMAIEECPVTEERLPFWQDVTCEEGFPIGKHRSERLRQAGVARATIAASYESPHGTTKDNYAERNKHLTVLQQHVAFFDPDSDGIVSPRDTYNGFRRLGWSPLLAVGSAMIINSIFSYPTLPPGQWIPDFKLRIHTERIHKGKHGSDSGTYDHEGRFIPQHFEDLFSKYAGRDKQDITKAEIFAYVKSQRNVLDVIGWAAALLEWSATWHLLSPKDGKMKKDDIRRIYDGSLFYEIAARREKKAREKREIWFKARLSGVWAGV</sequence>
<gene>
    <name evidence="3" type="ORF">EAE97_010615</name>
</gene>
<dbReference type="RefSeq" id="XP_038727991.1">
    <property type="nucleotide sequence ID" value="XM_038881130.1"/>
</dbReference>
<organism evidence="3 4">
    <name type="scientific">Botrytis byssoidea</name>
    <dbReference type="NCBI Taxonomy" id="139641"/>
    <lineage>
        <taxon>Eukaryota</taxon>
        <taxon>Fungi</taxon>
        <taxon>Dikarya</taxon>
        <taxon>Ascomycota</taxon>
        <taxon>Pezizomycotina</taxon>
        <taxon>Leotiomycetes</taxon>
        <taxon>Helotiales</taxon>
        <taxon>Sclerotiniaceae</taxon>
        <taxon>Botrytis</taxon>
    </lineage>
</organism>